<dbReference type="Gramene" id="AET2Gv20974100.47">
    <property type="protein sequence ID" value="AET2Gv20974100.47"/>
    <property type="gene ID" value="AET2Gv20974100"/>
</dbReference>
<reference evidence="1" key="5">
    <citation type="journal article" date="2021" name="G3 (Bethesda)">
        <title>Aegilops tauschii genome assembly Aet v5.0 features greater sequence contiguity and improved annotation.</title>
        <authorList>
            <person name="Wang L."/>
            <person name="Zhu T."/>
            <person name="Rodriguez J.C."/>
            <person name="Deal K.R."/>
            <person name="Dubcovsky J."/>
            <person name="McGuire P.E."/>
            <person name="Lux T."/>
            <person name="Spannagl M."/>
            <person name="Mayer K.F.X."/>
            <person name="Baldrich P."/>
            <person name="Meyers B.C."/>
            <person name="Huo N."/>
            <person name="Gu Y.Q."/>
            <person name="Zhou H."/>
            <person name="Devos K.M."/>
            <person name="Bennetzen J.L."/>
            <person name="Unver T."/>
            <person name="Budak H."/>
            <person name="Gulick P.J."/>
            <person name="Galiba G."/>
            <person name="Kalapos B."/>
            <person name="Nelson D.R."/>
            <person name="Li P."/>
            <person name="You F.M."/>
            <person name="Luo M.C."/>
            <person name="Dvorak J."/>
        </authorList>
    </citation>
    <scope>NUCLEOTIDE SEQUENCE [LARGE SCALE GENOMIC DNA]</scope>
    <source>
        <strain evidence="1">cv. AL8/78</strain>
    </source>
</reference>
<dbReference type="Gramene" id="AET2Gv20974100.26">
    <property type="protein sequence ID" value="AET2Gv20974100.26"/>
    <property type="gene ID" value="AET2Gv20974100"/>
</dbReference>
<evidence type="ECO:0000313" key="2">
    <source>
        <dbReference type="Proteomes" id="UP000015105"/>
    </source>
</evidence>
<dbReference type="AlphaFoldDB" id="A0A453CVG7"/>
<reference evidence="1" key="4">
    <citation type="submission" date="2019-03" db="UniProtKB">
        <authorList>
            <consortium name="EnsemblPlants"/>
        </authorList>
    </citation>
    <scope>IDENTIFICATION</scope>
</reference>
<reference evidence="2" key="2">
    <citation type="journal article" date="2017" name="Nat. Plants">
        <title>The Aegilops tauschii genome reveals multiple impacts of transposons.</title>
        <authorList>
            <person name="Zhao G."/>
            <person name="Zou C."/>
            <person name="Li K."/>
            <person name="Wang K."/>
            <person name="Li T."/>
            <person name="Gao L."/>
            <person name="Zhang X."/>
            <person name="Wang H."/>
            <person name="Yang Z."/>
            <person name="Liu X."/>
            <person name="Jiang W."/>
            <person name="Mao L."/>
            <person name="Kong X."/>
            <person name="Jiao Y."/>
            <person name="Jia J."/>
        </authorList>
    </citation>
    <scope>NUCLEOTIDE SEQUENCE [LARGE SCALE GENOMIC DNA]</scope>
    <source>
        <strain evidence="2">cv. AL8/78</strain>
    </source>
</reference>
<accession>A0A453CVG7</accession>
<dbReference type="EnsemblPlants" id="AET2Gv20974100.26">
    <property type="protein sequence ID" value="AET2Gv20974100.26"/>
    <property type="gene ID" value="AET2Gv20974100"/>
</dbReference>
<reference evidence="1" key="3">
    <citation type="journal article" date="2017" name="Nature">
        <title>Genome sequence of the progenitor of the wheat D genome Aegilops tauschii.</title>
        <authorList>
            <person name="Luo M.C."/>
            <person name="Gu Y.Q."/>
            <person name="Puiu D."/>
            <person name="Wang H."/>
            <person name="Twardziok S.O."/>
            <person name="Deal K.R."/>
            <person name="Huo N."/>
            <person name="Zhu T."/>
            <person name="Wang L."/>
            <person name="Wang Y."/>
            <person name="McGuire P.E."/>
            <person name="Liu S."/>
            <person name="Long H."/>
            <person name="Ramasamy R.K."/>
            <person name="Rodriguez J.C."/>
            <person name="Van S.L."/>
            <person name="Yuan L."/>
            <person name="Wang Z."/>
            <person name="Xia Z."/>
            <person name="Xiao L."/>
            <person name="Anderson O.D."/>
            <person name="Ouyang S."/>
            <person name="Liang Y."/>
            <person name="Zimin A.V."/>
            <person name="Pertea G."/>
            <person name="Qi P."/>
            <person name="Bennetzen J.L."/>
            <person name="Dai X."/>
            <person name="Dawson M.W."/>
            <person name="Muller H.G."/>
            <person name="Kugler K."/>
            <person name="Rivarola-Duarte L."/>
            <person name="Spannagl M."/>
            <person name="Mayer K.F.X."/>
            <person name="Lu F.H."/>
            <person name="Bevan M.W."/>
            <person name="Leroy P."/>
            <person name="Li P."/>
            <person name="You F.M."/>
            <person name="Sun Q."/>
            <person name="Liu Z."/>
            <person name="Lyons E."/>
            <person name="Wicker T."/>
            <person name="Salzberg S.L."/>
            <person name="Devos K.M."/>
            <person name="Dvorak J."/>
        </authorList>
    </citation>
    <scope>NUCLEOTIDE SEQUENCE [LARGE SCALE GENOMIC DNA]</scope>
    <source>
        <strain evidence="1">cv. AL8/78</strain>
    </source>
</reference>
<sequence>MRGPPRSRPVPFPPFLNLGCKAGRREAAAWSVARGSGAPAGGHTCAAADLAGAGRISRAVAVDLAGRAGRAAAGKA</sequence>
<proteinExistence type="predicted"/>
<evidence type="ECO:0000313" key="1">
    <source>
        <dbReference type="EnsemblPlants" id="AET2Gv20974100.49"/>
    </source>
</evidence>
<name>A0A453CVG7_AEGTS</name>
<dbReference type="Proteomes" id="UP000015105">
    <property type="component" value="Chromosome 2D"/>
</dbReference>
<dbReference type="Gramene" id="AET2Gv20974100.49">
    <property type="protein sequence ID" value="AET2Gv20974100.49"/>
    <property type="gene ID" value="AET2Gv20974100"/>
</dbReference>
<organism evidence="1 2">
    <name type="scientific">Aegilops tauschii subsp. strangulata</name>
    <name type="common">Goatgrass</name>
    <dbReference type="NCBI Taxonomy" id="200361"/>
    <lineage>
        <taxon>Eukaryota</taxon>
        <taxon>Viridiplantae</taxon>
        <taxon>Streptophyta</taxon>
        <taxon>Embryophyta</taxon>
        <taxon>Tracheophyta</taxon>
        <taxon>Spermatophyta</taxon>
        <taxon>Magnoliopsida</taxon>
        <taxon>Liliopsida</taxon>
        <taxon>Poales</taxon>
        <taxon>Poaceae</taxon>
        <taxon>BOP clade</taxon>
        <taxon>Pooideae</taxon>
        <taxon>Triticodae</taxon>
        <taxon>Triticeae</taxon>
        <taxon>Triticinae</taxon>
        <taxon>Aegilops</taxon>
    </lineage>
</organism>
<dbReference type="EnsemblPlants" id="AET2Gv20974100.47">
    <property type="protein sequence ID" value="AET2Gv20974100.47"/>
    <property type="gene ID" value="AET2Gv20974100"/>
</dbReference>
<dbReference type="EnsemblPlants" id="AET2Gv20974100.49">
    <property type="protein sequence ID" value="AET2Gv20974100.49"/>
    <property type="gene ID" value="AET2Gv20974100"/>
</dbReference>
<reference evidence="2" key="1">
    <citation type="journal article" date="2014" name="Science">
        <title>Ancient hybridizations among the ancestral genomes of bread wheat.</title>
        <authorList>
            <consortium name="International Wheat Genome Sequencing Consortium,"/>
            <person name="Marcussen T."/>
            <person name="Sandve S.R."/>
            <person name="Heier L."/>
            <person name="Spannagl M."/>
            <person name="Pfeifer M."/>
            <person name="Jakobsen K.S."/>
            <person name="Wulff B.B."/>
            <person name="Steuernagel B."/>
            <person name="Mayer K.F."/>
            <person name="Olsen O.A."/>
        </authorList>
    </citation>
    <scope>NUCLEOTIDE SEQUENCE [LARGE SCALE GENOMIC DNA]</scope>
    <source>
        <strain evidence="2">cv. AL8/78</strain>
    </source>
</reference>
<keyword evidence="2" id="KW-1185">Reference proteome</keyword>
<protein>
    <submittedName>
        <fullName evidence="1">Uncharacterized protein</fullName>
    </submittedName>
</protein>